<evidence type="ECO:0000256" key="3">
    <source>
        <dbReference type="ARBA" id="ARBA00023125"/>
    </source>
</evidence>
<dbReference type="Pfam" id="PF00126">
    <property type="entry name" value="HTH_1"/>
    <property type="match status" value="1"/>
</dbReference>
<dbReference type="PANTHER" id="PTHR30537">
    <property type="entry name" value="HTH-TYPE TRANSCRIPTIONAL REGULATOR"/>
    <property type="match status" value="1"/>
</dbReference>
<proteinExistence type="inferred from homology"/>
<dbReference type="AlphaFoldDB" id="A0A132F4S0"/>
<dbReference type="EMBL" id="LPJX01000022">
    <property type="protein sequence ID" value="KWF68752.1"/>
    <property type="molecule type" value="Genomic_DNA"/>
</dbReference>
<comment type="caution">
    <text evidence="6">The sequence shown here is derived from an EMBL/GenBank/DDBJ whole genome shotgun (WGS) entry which is preliminary data.</text>
</comment>
<keyword evidence="2" id="KW-0805">Transcription regulation</keyword>
<dbReference type="GO" id="GO:0006351">
    <property type="term" value="P:DNA-templated transcription"/>
    <property type="evidence" value="ECO:0007669"/>
    <property type="project" value="TreeGrafter"/>
</dbReference>
<dbReference type="GO" id="GO:0003700">
    <property type="term" value="F:DNA-binding transcription factor activity"/>
    <property type="evidence" value="ECO:0007669"/>
    <property type="project" value="InterPro"/>
</dbReference>
<dbReference type="GO" id="GO:0043565">
    <property type="term" value="F:sequence-specific DNA binding"/>
    <property type="evidence" value="ECO:0007669"/>
    <property type="project" value="TreeGrafter"/>
</dbReference>
<evidence type="ECO:0000313" key="6">
    <source>
        <dbReference type="EMBL" id="KWF68752.1"/>
    </source>
</evidence>
<dbReference type="SUPFAM" id="SSF53850">
    <property type="entry name" value="Periplasmic binding protein-like II"/>
    <property type="match status" value="1"/>
</dbReference>
<dbReference type="RefSeq" id="WP_060297820.1">
    <property type="nucleotide sequence ID" value="NZ_LPJX01000022.1"/>
</dbReference>
<dbReference type="PANTHER" id="PTHR30537:SF31">
    <property type="entry name" value="TRANSCRIPTIONAL REGULATOR, LYSR FAMILY"/>
    <property type="match status" value="1"/>
</dbReference>
<dbReference type="Gene3D" id="3.40.190.290">
    <property type="match status" value="1"/>
</dbReference>
<organism evidence="6 7">
    <name type="scientific">Burkholderia pseudomultivorans</name>
    <dbReference type="NCBI Taxonomy" id="1207504"/>
    <lineage>
        <taxon>Bacteria</taxon>
        <taxon>Pseudomonadati</taxon>
        <taxon>Pseudomonadota</taxon>
        <taxon>Betaproteobacteria</taxon>
        <taxon>Burkholderiales</taxon>
        <taxon>Burkholderiaceae</taxon>
        <taxon>Burkholderia</taxon>
        <taxon>Burkholderia cepacia complex</taxon>
    </lineage>
</organism>
<dbReference type="InterPro" id="IPR005119">
    <property type="entry name" value="LysR_subst-bd"/>
</dbReference>
<keyword evidence="4" id="KW-0804">Transcription</keyword>
<dbReference type="InterPro" id="IPR036388">
    <property type="entry name" value="WH-like_DNA-bd_sf"/>
</dbReference>
<sequence length="318" mass="34485">MDQISDLNDLRLFAEVVERGSFTAAARNLGLQTSKLSRRVRALEEELGVRLLNRTSRSLSLTETGRQFHLHCAALVSESRAAKELVDRSRAKPQGTVRISCPVALMSSGVAEIIARYLQDNPQVQVVVDATNRRVDVIEEGLDFAIRIRFPPLDDTDLAVRQLGLTTMALVASPALVARFPPIESLESLKDWPTLSMASSSERYTWNLLDADGQTVSLTHRPRMATDDIASLRIAVLLGVGAAMLPIEAVDGDVRSGRLVRLLPELSSRAGLMHAVFPTRRGMVPAVRQLLDALVAGYAHLTPAHAADGMAQLAGGAL</sequence>
<keyword evidence="3" id="KW-0238">DNA-binding</keyword>
<comment type="similarity">
    <text evidence="1">Belongs to the LysR transcriptional regulatory family.</text>
</comment>
<feature type="domain" description="HTH lysR-type" evidence="5">
    <location>
        <begin position="1"/>
        <end position="62"/>
    </location>
</feature>
<evidence type="ECO:0000313" key="7">
    <source>
        <dbReference type="Proteomes" id="UP000061512"/>
    </source>
</evidence>
<evidence type="ECO:0000259" key="5">
    <source>
        <dbReference type="PROSITE" id="PS50931"/>
    </source>
</evidence>
<protein>
    <submittedName>
        <fullName evidence="6">LysR family transcriptional regulator</fullName>
    </submittedName>
</protein>
<gene>
    <name evidence="6" type="ORF">WT57_00355</name>
</gene>
<dbReference type="Pfam" id="PF03466">
    <property type="entry name" value="LysR_substrate"/>
    <property type="match status" value="1"/>
</dbReference>
<dbReference type="SUPFAM" id="SSF46785">
    <property type="entry name" value="Winged helix' DNA-binding domain"/>
    <property type="match status" value="1"/>
</dbReference>
<dbReference type="InterPro" id="IPR058163">
    <property type="entry name" value="LysR-type_TF_proteobact-type"/>
</dbReference>
<dbReference type="InterPro" id="IPR000847">
    <property type="entry name" value="LysR_HTH_N"/>
</dbReference>
<accession>A0A132F4S0</accession>
<dbReference type="PROSITE" id="PS50931">
    <property type="entry name" value="HTH_LYSR"/>
    <property type="match status" value="1"/>
</dbReference>
<evidence type="ECO:0000256" key="4">
    <source>
        <dbReference type="ARBA" id="ARBA00023163"/>
    </source>
</evidence>
<reference evidence="6 7" key="1">
    <citation type="submission" date="2015-11" db="EMBL/GenBank/DDBJ databases">
        <title>Expanding the genomic diversity of Burkholderia species for the development of highly accurate diagnostics.</title>
        <authorList>
            <person name="Sahl J."/>
            <person name="Keim P."/>
            <person name="Wagner D."/>
        </authorList>
    </citation>
    <scope>NUCLEOTIDE SEQUENCE [LARGE SCALE GENOMIC DNA]</scope>
    <source>
        <strain evidence="6 7">MSMB574WGS</strain>
    </source>
</reference>
<dbReference type="Proteomes" id="UP000061512">
    <property type="component" value="Unassembled WGS sequence"/>
</dbReference>
<evidence type="ECO:0000256" key="1">
    <source>
        <dbReference type="ARBA" id="ARBA00009437"/>
    </source>
</evidence>
<dbReference type="Gene3D" id="1.10.10.10">
    <property type="entry name" value="Winged helix-like DNA-binding domain superfamily/Winged helix DNA-binding domain"/>
    <property type="match status" value="1"/>
</dbReference>
<dbReference type="FunFam" id="1.10.10.10:FF:000001">
    <property type="entry name" value="LysR family transcriptional regulator"/>
    <property type="match status" value="1"/>
</dbReference>
<evidence type="ECO:0000256" key="2">
    <source>
        <dbReference type="ARBA" id="ARBA00023015"/>
    </source>
</evidence>
<dbReference type="InterPro" id="IPR036390">
    <property type="entry name" value="WH_DNA-bd_sf"/>
</dbReference>
<name>A0A132F4S0_9BURK</name>